<organism evidence="1 2">
    <name type="scientific">Nitrobacter hamburgensis (strain DSM 10229 / NCIMB 13809 / X14)</name>
    <dbReference type="NCBI Taxonomy" id="323097"/>
    <lineage>
        <taxon>Bacteria</taxon>
        <taxon>Pseudomonadati</taxon>
        <taxon>Pseudomonadota</taxon>
        <taxon>Alphaproteobacteria</taxon>
        <taxon>Hyphomicrobiales</taxon>
        <taxon>Nitrobacteraceae</taxon>
        <taxon>Nitrobacter</taxon>
    </lineage>
</organism>
<sequence>MSLAQGHLDRLLKLDVKSYLKAPSRFARAEVPYLENWRVALACEAAGCPSSILLAAAMVITGRAQRSGRAPVTTPPLVWLIATGRGTDSIGSVIRPCPHEPATS</sequence>
<proteinExistence type="predicted"/>
<gene>
    <name evidence="1" type="ordered locus">Nham_1978</name>
</gene>
<accession>Q1QLW9</accession>
<dbReference type="KEGG" id="nha:Nham_1978"/>
<name>Q1QLW9_NITHX</name>
<dbReference type="EMBL" id="CP000319">
    <property type="protein sequence ID" value="ABE62778.1"/>
    <property type="molecule type" value="Genomic_DNA"/>
</dbReference>
<keyword evidence="2" id="KW-1185">Reference proteome</keyword>
<evidence type="ECO:0000313" key="1">
    <source>
        <dbReference type="EMBL" id="ABE62778.1"/>
    </source>
</evidence>
<dbReference type="STRING" id="323097.Nham_1978"/>
<dbReference type="Proteomes" id="UP000001953">
    <property type="component" value="Chromosome"/>
</dbReference>
<dbReference type="AlphaFoldDB" id="Q1QLW9"/>
<reference evidence="1 2" key="1">
    <citation type="submission" date="2006-03" db="EMBL/GenBank/DDBJ databases">
        <title>Complete sequence of chromosome of Nitrobacter hamburgensis X14.</title>
        <authorList>
            <consortium name="US DOE Joint Genome Institute"/>
            <person name="Copeland A."/>
            <person name="Lucas S."/>
            <person name="Lapidus A."/>
            <person name="Barry K."/>
            <person name="Detter J.C."/>
            <person name="Glavina del Rio T."/>
            <person name="Hammon N."/>
            <person name="Israni S."/>
            <person name="Dalin E."/>
            <person name="Tice H."/>
            <person name="Pitluck S."/>
            <person name="Chain P."/>
            <person name="Malfatti S."/>
            <person name="Shin M."/>
            <person name="Vergez L."/>
            <person name="Schmutz J."/>
            <person name="Larimer F."/>
            <person name="Land M."/>
            <person name="Hauser L."/>
            <person name="Kyrpides N."/>
            <person name="Ivanova N."/>
            <person name="Ward B."/>
            <person name="Arp D."/>
            <person name="Klotz M."/>
            <person name="Stein L."/>
            <person name="O'Mullan G."/>
            <person name="Starkenburg S."/>
            <person name="Sayavedra L."/>
            <person name="Poret-Peterson A.T."/>
            <person name="Gentry M.E."/>
            <person name="Bruce D."/>
            <person name="Richardson P."/>
        </authorList>
    </citation>
    <scope>NUCLEOTIDE SEQUENCE [LARGE SCALE GENOMIC DNA]</scope>
    <source>
        <strain evidence="2">DSM 10229 / NCIMB 13809 / X14</strain>
    </source>
</reference>
<protein>
    <submittedName>
        <fullName evidence="1">Uncharacterized protein</fullName>
    </submittedName>
</protein>
<dbReference type="RefSeq" id="WP_011510458.1">
    <property type="nucleotide sequence ID" value="NC_007964.1"/>
</dbReference>
<evidence type="ECO:0000313" key="2">
    <source>
        <dbReference type="Proteomes" id="UP000001953"/>
    </source>
</evidence>
<dbReference type="HOGENOM" id="CLU_2247170_0_0_5"/>